<dbReference type="GO" id="GO:0003924">
    <property type="term" value="F:GTPase activity"/>
    <property type="evidence" value="ECO:0007669"/>
    <property type="project" value="InterPro"/>
</dbReference>
<proteinExistence type="predicted"/>
<dbReference type="SUPFAM" id="SSF54980">
    <property type="entry name" value="EF-G C-terminal domain-like"/>
    <property type="match status" value="2"/>
</dbReference>
<dbReference type="Pfam" id="PF22042">
    <property type="entry name" value="EF-G_D2"/>
    <property type="match status" value="1"/>
</dbReference>
<dbReference type="InterPro" id="IPR000795">
    <property type="entry name" value="T_Tr_GTP-bd_dom"/>
</dbReference>
<dbReference type="EMBL" id="CAEZSR010000021">
    <property type="protein sequence ID" value="CAB4548781.1"/>
    <property type="molecule type" value="Genomic_DNA"/>
</dbReference>
<dbReference type="Pfam" id="PF03764">
    <property type="entry name" value="EFG_IV"/>
    <property type="match status" value="1"/>
</dbReference>
<dbReference type="PANTHER" id="PTHR43261">
    <property type="entry name" value="TRANSLATION ELONGATION FACTOR G-RELATED"/>
    <property type="match status" value="1"/>
</dbReference>
<accession>A0A6J6CBS6</accession>
<dbReference type="CDD" id="cd04088">
    <property type="entry name" value="EFG_mtEFG_II"/>
    <property type="match status" value="1"/>
</dbReference>
<dbReference type="NCBIfam" id="NF009379">
    <property type="entry name" value="PRK12740.1-3"/>
    <property type="match status" value="1"/>
</dbReference>
<dbReference type="PRINTS" id="PR00315">
    <property type="entry name" value="ELONGATNFCT"/>
</dbReference>
<evidence type="ECO:0000256" key="2">
    <source>
        <dbReference type="ARBA" id="ARBA00023134"/>
    </source>
</evidence>
<dbReference type="Gene3D" id="3.30.70.870">
    <property type="entry name" value="Elongation Factor G (Translational Gtpase), domain 3"/>
    <property type="match status" value="1"/>
</dbReference>
<reference evidence="5" key="1">
    <citation type="submission" date="2020-05" db="EMBL/GenBank/DDBJ databases">
        <authorList>
            <person name="Chiriac C."/>
            <person name="Salcher M."/>
            <person name="Ghai R."/>
            <person name="Kavagutti S V."/>
        </authorList>
    </citation>
    <scope>NUCLEOTIDE SEQUENCE</scope>
</reference>
<dbReference type="GO" id="GO:0003746">
    <property type="term" value="F:translation elongation factor activity"/>
    <property type="evidence" value="ECO:0007669"/>
    <property type="project" value="InterPro"/>
</dbReference>
<dbReference type="Pfam" id="PF00009">
    <property type="entry name" value="GTP_EFTU"/>
    <property type="match status" value="1"/>
</dbReference>
<dbReference type="Gene3D" id="2.40.30.10">
    <property type="entry name" value="Translation factors"/>
    <property type="match status" value="1"/>
</dbReference>
<dbReference type="AlphaFoldDB" id="A0A6J6CBS6"/>
<dbReference type="Gene3D" id="3.40.50.300">
    <property type="entry name" value="P-loop containing nucleotide triphosphate hydrolases"/>
    <property type="match status" value="1"/>
</dbReference>
<dbReference type="InterPro" id="IPR041095">
    <property type="entry name" value="EFG_II"/>
</dbReference>
<dbReference type="SUPFAM" id="SSF54211">
    <property type="entry name" value="Ribosomal protein S5 domain 2-like"/>
    <property type="match status" value="1"/>
</dbReference>
<dbReference type="FunFam" id="3.30.70.240:FF:000001">
    <property type="entry name" value="Elongation factor G"/>
    <property type="match status" value="1"/>
</dbReference>
<feature type="region of interest" description="Disordered" evidence="3">
    <location>
        <begin position="686"/>
        <end position="717"/>
    </location>
</feature>
<protein>
    <submittedName>
        <fullName evidence="5">Unannotated protein</fullName>
    </submittedName>
</protein>
<dbReference type="InterPro" id="IPR020568">
    <property type="entry name" value="Ribosomal_Su5_D2-typ_SF"/>
</dbReference>
<dbReference type="InterPro" id="IPR000640">
    <property type="entry name" value="EFG_V-like"/>
</dbReference>
<dbReference type="InterPro" id="IPR053905">
    <property type="entry name" value="EF-G-like_DII"/>
</dbReference>
<dbReference type="CDD" id="cd03713">
    <property type="entry name" value="EFG_mtEFG_C"/>
    <property type="match status" value="1"/>
</dbReference>
<dbReference type="Pfam" id="PF00679">
    <property type="entry name" value="EFG_C"/>
    <property type="match status" value="1"/>
</dbReference>
<dbReference type="InterPro" id="IPR047872">
    <property type="entry name" value="EFG_IV"/>
</dbReference>
<dbReference type="Gene3D" id="3.30.70.240">
    <property type="match status" value="1"/>
</dbReference>
<dbReference type="GO" id="GO:0032790">
    <property type="term" value="P:ribosome disassembly"/>
    <property type="evidence" value="ECO:0007669"/>
    <property type="project" value="TreeGrafter"/>
</dbReference>
<dbReference type="CDD" id="cd01434">
    <property type="entry name" value="EFG_mtEFG1_IV"/>
    <property type="match status" value="1"/>
</dbReference>
<name>A0A6J6CBS6_9ZZZZ</name>
<keyword evidence="1" id="KW-0547">Nucleotide-binding</keyword>
<feature type="domain" description="Tr-type G" evidence="4">
    <location>
        <begin position="7"/>
        <end position="284"/>
    </location>
</feature>
<feature type="compositionally biased region" description="Gly residues" evidence="3">
    <location>
        <begin position="705"/>
        <end position="717"/>
    </location>
</feature>
<gene>
    <name evidence="5" type="ORF">UFOPK1493_00886</name>
</gene>
<dbReference type="SUPFAM" id="SSF50447">
    <property type="entry name" value="Translation proteins"/>
    <property type="match status" value="1"/>
</dbReference>
<sequence length="717" mass="75968">MADLATERVRNVVLVGHSGAGTTSIADALLARAGVVPRAGRVDDGTSVLDTEPEAVKRRISLSIGFAPFDWRASDGATYRVNLLDTPGYADFEGEVEAAMSVADLAVFVVSAVDGVEVTTERLWRAAVRRRLPRMVFVNKEDKERADFHAVLEQLRATFGAGFAPLELPLGEAGTLHGIADVLSEQAFEYEPGGTHHTEPLPADVADEEHRLHDAVVEEIVAGDDDQLERYLSGDTLTVAELERTLRHEVLDGLEFPVLLGSAATGVGLDRLADFVCELGPSPLDRPATVLAGDEVVEVLADKGAKPLAHVFKTIVDPFVGQLSVFKVLSGTVRVDDHLVNSRTGTDERLHSLFVLRGKEQLPITEVGAGDIAAVAKLASVRTGDTLAPKGTPVRVEAPWTCVPQYGVAILPRTQADDDKLGSALARLQAQDPMLAVDRDEVTHQTVLRGLGDTHVTVAIERLARTFGVDVDIVPLRVPYRETIAGSADVEGKLKKQSGGHGQFAVVQLRVSPLPRGAGFEFVDAVVGGAIPRNLVPAVQKGVEEAMAAGGVHGLPVVDVRVECYDGKYHSVDSSEMAFKTAAALGLKEALARAGSVVLEPVSLLEVTVPAGVQGDVMGDITARRGRVMGTSAADHGEQVITAHVPTRELVRYAIELRSMTGGRGRYVARHAHDDVLPSNLVDAAARSHRRNGDGGGDQPDARAGGNGKGGNGRGNG</sequence>
<dbReference type="Pfam" id="PF14492">
    <property type="entry name" value="EFG_III"/>
    <property type="match status" value="1"/>
</dbReference>
<evidence type="ECO:0000313" key="5">
    <source>
        <dbReference type="EMBL" id="CAB4548781.1"/>
    </source>
</evidence>
<dbReference type="GO" id="GO:0005525">
    <property type="term" value="F:GTP binding"/>
    <property type="evidence" value="ECO:0007669"/>
    <property type="project" value="UniProtKB-KW"/>
</dbReference>
<organism evidence="5">
    <name type="scientific">freshwater metagenome</name>
    <dbReference type="NCBI Taxonomy" id="449393"/>
    <lineage>
        <taxon>unclassified sequences</taxon>
        <taxon>metagenomes</taxon>
        <taxon>ecological metagenomes</taxon>
    </lineage>
</organism>
<dbReference type="NCBIfam" id="TIGR00231">
    <property type="entry name" value="small_GTP"/>
    <property type="match status" value="1"/>
</dbReference>
<dbReference type="PANTHER" id="PTHR43261:SF6">
    <property type="entry name" value="ELONGATION FACTOR G-LIKE PROTEIN"/>
    <property type="match status" value="1"/>
</dbReference>
<dbReference type="NCBIfam" id="NF009381">
    <property type="entry name" value="PRK12740.1-5"/>
    <property type="match status" value="1"/>
</dbReference>
<dbReference type="SMART" id="SM00889">
    <property type="entry name" value="EFG_IV"/>
    <property type="match status" value="1"/>
</dbReference>
<dbReference type="InterPro" id="IPR014721">
    <property type="entry name" value="Ribsml_uS5_D2-typ_fold_subgr"/>
</dbReference>
<dbReference type="SMART" id="SM00838">
    <property type="entry name" value="EFG_C"/>
    <property type="match status" value="1"/>
</dbReference>
<dbReference type="InterPro" id="IPR009000">
    <property type="entry name" value="Transl_B-barrel_sf"/>
</dbReference>
<dbReference type="Gene3D" id="3.30.230.10">
    <property type="match status" value="1"/>
</dbReference>
<dbReference type="InterPro" id="IPR027417">
    <property type="entry name" value="P-loop_NTPase"/>
</dbReference>
<dbReference type="CDD" id="cd04170">
    <property type="entry name" value="EF-G_bact"/>
    <property type="match status" value="1"/>
</dbReference>
<dbReference type="InterPro" id="IPR005225">
    <property type="entry name" value="Small_GTP-bd"/>
</dbReference>
<evidence type="ECO:0000259" key="4">
    <source>
        <dbReference type="PROSITE" id="PS51722"/>
    </source>
</evidence>
<keyword evidence="2" id="KW-0342">GTP-binding</keyword>
<evidence type="ECO:0000256" key="1">
    <source>
        <dbReference type="ARBA" id="ARBA00022741"/>
    </source>
</evidence>
<dbReference type="InterPro" id="IPR005517">
    <property type="entry name" value="Transl_elong_EFG/EF2_IV"/>
</dbReference>
<evidence type="ECO:0000256" key="3">
    <source>
        <dbReference type="SAM" id="MobiDB-lite"/>
    </source>
</evidence>
<dbReference type="SUPFAM" id="SSF52540">
    <property type="entry name" value="P-loop containing nucleoside triphosphate hydrolases"/>
    <property type="match status" value="1"/>
</dbReference>
<dbReference type="InterPro" id="IPR035647">
    <property type="entry name" value="EFG_III/V"/>
</dbReference>
<dbReference type="InterPro" id="IPR035649">
    <property type="entry name" value="EFG_V"/>
</dbReference>
<dbReference type="PROSITE" id="PS51722">
    <property type="entry name" value="G_TR_2"/>
    <property type="match status" value="1"/>
</dbReference>